<protein>
    <submittedName>
        <fullName evidence="1">Uncharacterized protein</fullName>
    </submittedName>
</protein>
<gene>
    <name evidence="1" type="ORF">PUN28_011969</name>
</gene>
<dbReference type="AlphaFoldDB" id="A0AAW2FAN3"/>
<organism evidence="1 2">
    <name type="scientific">Cardiocondyla obscurior</name>
    <dbReference type="NCBI Taxonomy" id="286306"/>
    <lineage>
        <taxon>Eukaryota</taxon>
        <taxon>Metazoa</taxon>
        <taxon>Ecdysozoa</taxon>
        <taxon>Arthropoda</taxon>
        <taxon>Hexapoda</taxon>
        <taxon>Insecta</taxon>
        <taxon>Pterygota</taxon>
        <taxon>Neoptera</taxon>
        <taxon>Endopterygota</taxon>
        <taxon>Hymenoptera</taxon>
        <taxon>Apocrita</taxon>
        <taxon>Aculeata</taxon>
        <taxon>Formicoidea</taxon>
        <taxon>Formicidae</taxon>
        <taxon>Myrmicinae</taxon>
        <taxon>Cardiocondyla</taxon>
    </lineage>
</organism>
<keyword evidence="2" id="KW-1185">Reference proteome</keyword>
<dbReference type="Proteomes" id="UP001430953">
    <property type="component" value="Unassembled WGS sequence"/>
</dbReference>
<reference evidence="1 2" key="1">
    <citation type="submission" date="2023-03" db="EMBL/GenBank/DDBJ databases">
        <title>High recombination rates correlate with genetic variation in Cardiocondyla obscurior ants.</title>
        <authorList>
            <person name="Errbii M."/>
        </authorList>
    </citation>
    <scope>NUCLEOTIDE SEQUENCE [LARGE SCALE GENOMIC DNA]</scope>
    <source>
        <strain evidence="1">Alpha-2009</strain>
        <tissue evidence="1">Whole body</tissue>
    </source>
</reference>
<dbReference type="EMBL" id="JADYXP020000012">
    <property type="protein sequence ID" value="KAL0112280.1"/>
    <property type="molecule type" value="Genomic_DNA"/>
</dbReference>
<evidence type="ECO:0000313" key="1">
    <source>
        <dbReference type="EMBL" id="KAL0112280.1"/>
    </source>
</evidence>
<evidence type="ECO:0000313" key="2">
    <source>
        <dbReference type="Proteomes" id="UP001430953"/>
    </source>
</evidence>
<accession>A0AAW2FAN3</accession>
<proteinExistence type="predicted"/>
<name>A0AAW2FAN3_9HYME</name>
<sequence length="66" mass="7497">MRTSSDILQICLQQILEKFQLTNCEQENFLSALTVSATRIAHVRVSGFPRSCRRDCAILLSSIRAR</sequence>
<comment type="caution">
    <text evidence="1">The sequence shown here is derived from an EMBL/GenBank/DDBJ whole genome shotgun (WGS) entry which is preliminary data.</text>
</comment>